<dbReference type="AlphaFoldDB" id="A0A1B7L3P6"/>
<protein>
    <recommendedName>
        <fullName evidence="3">DUF1795 domain-containing protein</fullName>
    </recommendedName>
</protein>
<comment type="caution">
    <text evidence="1">The sequence shown here is derived from an EMBL/GenBank/DDBJ whole genome shotgun (WGS) entry which is preliminary data.</text>
</comment>
<dbReference type="InterPro" id="IPR014894">
    <property type="entry name" value="DcrB/EagT6"/>
</dbReference>
<dbReference type="SUPFAM" id="SSF55724">
    <property type="entry name" value="Mog1p/PsbP-like"/>
    <property type="match status" value="1"/>
</dbReference>
<dbReference type="Proteomes" id="UP000078225">
    <property type="component" value="Unassembled WGS sequence"/>
</dbReference>
<sequence length="126" mass="14228">MKKSTRSEQATEAFTFSVSRSAASIDDKLHDVAASMIRELEESLADFRLNSFEIIDVDGLPAAELFYEFKSDNTPVHQKQTVLLLDDPVMGKKKVCYIGTCVGGYSESDIEQYRKMIRGIRFQHGK</sequence>
<keyword evidence="2" id="KW-1185">Reference proteome</keyword>
<name>A0A1B7L3P6_9ENTR</name>
<organism evidence="1 2">
    <name type="scientific">Mangrovibacter phragmitis</name>
    <dbReference type="NCBI Taxonomy" id="1691903"/>
    <lineage>
        <taxon>Bacteria</taxon>
        <taxon>Pseudomonadati</taxon>
        <taxon>Pseudomonadota</taxon>
        <taxon>Gammaproteobacteria</taxon>
        <taxon>Enterobacterales</taxon>
        <taxon>Enterobacteriaceae</taxon>
        <taxon>Mangrovibacter</taxon>
    </lineage>
</organism>
<accession>A0A1B7L3P6</accession>
<dbReference type="RefSeq" id="WP_064597326.1">
    <property type="nucleotide sequence ID" value="NZ_CP134782.1"/>
</dbReference>
<dbReference type="Gene3D" id="3.40.1000.10">
    <property type="entry name" value="Mog1/PsbP, alpha/beta/alpha sandwich"/>
    <property type="match status" value="1"/>
</dbReference>
<reference evidence="2" key="1">
    <citation type="submission" date="2016-05" db="EMBL/GenBank/DDBJ databases">
        <authorList>
            <person name="Behera P."/>
            <person name="Vaishampayan P."/>
            <person name="Singh N."/>
            <person name="Raina V."/>
            <person name="Suar M."/>
            <person name="Pattnaik A."/>
            <person name="Rastogi G."/>
        </authorList>
    </citation>
    <scope>NUCLEOTIDE SEQUENCE [LARGE SCALE GENOMIC DNA]</scope>
    <source>
        <strain evidence="2">MP23</strain>
    </source>
</reference>
<dbReference type="EMBL" id="LYRP01000012">
    <property type="protein sequence ID" value="OAT76886.1"/>
    <property type="molecule type" value="Genomic_DNA"/>
</dbReference>
<proteinExistence type="predicted"/>
<dbReference type="InterPro" id="IPR016123">
    <property type="entry name" value="Mog1/PsbP_a/b/a-sand"/>
</dbReference>
<dbReference type="Pfam" id="PF08786">
    <property type="entry name" value="DcrB"/>
    <property type="match status" value="1"/>
</dbReference>
<evidence type="ECO:0000313" key="2">
    <source>
        <dbReference type="Proteomes" id="UP000078225"/>
    </source>
</evidence>
<gene>
    <name evidence="1" type="ORF">A9B99_06095</name>
</gene>
<evidence type="ECO:0008006" key="3">
    <source>
        <dbReference type="Google" id="ProtNLM"/>
    </source>
</evidence>
<dbReference type="STRING" id="1691903.A9B99_06095"/>
<evidence type="ECO:0000313" key="1">
    <source>
        <dbReference type="EMBL" id="OAT76886.1"/>
    </source>
</evidence>
<dbReference type="OrthoDB" id="6488729at2"/>